<dbReference type="Pfam" id="PF04389">
    <property type="entry name" value="Peptidase_M28"/>
    <property type="match status" value="1"/>
</dbReference>
<dbReference type="InterPro" id="IPR037457">
    <property type="entry name" value="M28_QC"/>
</dbReference>
<feature type="chain" id="PRO_5011813893" description="Peptide hydrolase" evidence="3">
    <location>
        <begin position="29"/>
        <end position="398"/>
    </location>
</feature>
<evidence type="ECO:0000256" key="2">
    <source>
        <dbReference type="ARBA" id="ARBA00023315"/>
    </source>
</evidence>
<keyword evidence="2" id="KW-0012">Acyltransferase</keyword>
<dbReference type="SUPFAM" id="SSF53187">
    <property type="entry name" value="Zn-dependent exopeptidases"/>
    <property type="match status" value="1"/>
</dbReference>
<proteinExistence type="inferred from homology"/>
<evidence type="ECO:0000256" key="4">
    <source>
        <dbReference type="SAM" id="MobiDB-lite"/>
    </source>
</evidence>
<dbReference type="Proteomes" id="UP000224634">
    <property type="component" value="Unassembled WGS sequence"/>
</dbReference>
<keyword evidence="3" id="KW-0645">Protease</keyword>
<feature type="region of interest" description="Disordered" evidence="4">
    <location>
        <begin position="92"/>
        <end position="112"/>
    </location>
</feature>
<dbReference type="OrthoDB" id="3907302at2759"/>
<comment type="similarity">
    <text evidence="3">Belongs to the peptidase M28 family.</text>
</comment>
<keyword evidence="3" id="KW-0862">Zinc</keyword>
<dbReference type="PANTHER" id="PTHR12283">
    <property type="entry name" value="GLUTAMINYL-PEPTIDE CYCLOTRANSFERASE"/>
    <property type="match status" value="1"/>
</dbReference>
<keyword evidence="3" id="KW-0732">Signal</keyword>
<sequence>MFAGIQRLLATIAFFCATILVFMPPALAYSAVSDDTLKSIPRPYHDFDIKDGAILAPILRPRVPGTEGSRAVLQHFVQFFKKELPGWKLEFQNSTSKTPTSNGKDVPFSNLIASRDPPGAGIGDVRRLTLVAHYDSKLEPAGFIGATDSAAPCAIILHAVRSIDAALTRKWNSMKDDPSGLSFLDEHQGIQVFLLDGEEAFASWTDDDSLYGSRALAEAMEEEIYPAMSVNKSPIRAISLFVLLDLLGSKDPTVRSYFKTTHWAYQKLALLESRLRGLGLLKSSPAKKPAGRSEDPNAKDNPWFVDAQKKDNIFGSGITDDHVPFMDRGVDILHVIPMPFPVVWHTIDDDAEHLDIDTVEDWSTIISAFILEWLELDEAFAAVKKPADSKGGTQKTEL</sequence>
<evidence type="ECO:0000313" key="6">
    <source>
        <dbReference type="EMBL" id="PGH14091.1"/>
    </source>
</evidence>
<organism evidence="6 7">
    <name type="scientific">Polytolypa hystricis (strain UAMH7299)</name>
    <dbReference type="NCBI Taxonomy" id="1447883"/>
    <lineage>
        <taxon>Eukaryota</taxon>
        <taxon>Fungi</taxon>
        <taxon>Dikarya</taxon>
        <taxon>Ascomycota</taxon>
        <taxon>Pezizomycotina</taxon>
        <taxon>Eurotiomycetes</taxon>
        <taxon>Eurotiomycetidae</taxon>
        <taxon>Onygenales</taxon>
        <taxon>Onygenales incertae sedis</taxon>
        <taxon>Polytolypa</taxon>
    </lineage>
</organism>
<dbReference type="GO" id="GO:0006508">
    <property type="term" value="P:proteolysis"/>
    <property type="evidence" value="ECO:0007669"/>
    <property type="project" value="UniProtKB-KW"/>
</dbReference>
<dbReference type="EC" id="3.4.-.-" evidence="3"/>
<accession>A0A2B7XZ85</accession>
<name>A0A2B7XZ85_POLH7</name>
<dbReference type="Gene3D" id="3.40.630.10">
    <property type="entry name" value="Zn peptidases"/>
    <property type="match status" value="1"/>
</dbReference>
<keyword evidence="3" id="KW-0378">Hydrolase</keyword>
<feature type="signal peptide" evidence="3">
    <location>
        <begin position="1"/>
        <end position="28"/>
    </location>
</feature>
<dbReference type="CDD" id="cd03880">
    <property type="entry name" value="M28_QC_like"/>
    <property type="match status" value="1"/>
</dbReference>
<dbReference type="PANTHER" id="PTHR12283:SF6">
    <property type="entry name" value="GLUTAMINYL-PEPTIDE CYCLOTRANSFERASE-RELATED"/>
    <property type="match status" value="1"/>
</dbReference>
<dbReference type="InterPro" id="IPR040234">
    <property type="entry name" value="QC/QCL"/>
</dbReference>
<dbReference type="GO" id="GO:0016603">
    <property type="term" value="F:glutaminyl-peptide cyclotransferase activity"/>
    <property type="evidence" value="ECO:0007669"/>
    <property type="project" value="InterPro"/>
</dbReference>
<dbReference type="EMBL" id="PDNA01000097">
    <property type="protein sequence ID" value="PGH14091.1"/>
    <property type="molecule type" value="Genomic_DNA"/>
</dbReference>
<keyword evidence="1" id="KW-0808">Transferase</keyword>
<reference evidence="6 7" key="1">
    <citation type="submission" date="2017-10" db="EMBL/GenBank/DDBJ databases">
        <title>Comparative genomics in systemic dimorphic fungi from Ajellomycetaceae.</title>
        <authorList>
            <person name="Munoz J.F."/>
            <person name="Mcewen J.G."/>
            <person name="Clay O.K."/>
            <person name="Cuomo C.A."/>
        </authorList>
    </citation>
    <scope>NUCLEOTIDE SEQUENCE [LARGE SCALE GENOMIC DNA]</scope>
    <source>
        <strain evidence="6 7">UAMH7299</strain>
    </source>
</reference>
<comment type="caution">
    <text evidence="6">The sequence shown here is derived from an EMBL/GenBank/DDBJ whole genome shotgun (WGS) entry which is preliminary data.</text>
</comment>
<feature type="domain" description="Peptidase M28" evidence="5">
    <location>
        <begin position="126"/>
        <end position="369"/>
    </location>
</feature>
<evidence type="ECO:0000256" key="3">
    <source>
        <dbReference type="RuleBase" id="RU361240"/>
    </source>
</evidence>
<dbReference type="GO" id="GO:0008233">
    <property type="term" value="F:peptidase activity"/>
    <property type="evidence" value="ECO:0007669"/>
    <property type="project" value="UniProtKB-KW"/>
</dbReference>
<dbReference type="GO" id="GO:0008270">
    <property type="term" value="F:zinc ion binding"/>
    <property type="evidence" value="ECO:0007669"/>
    <property type="project" value="TreeGrafter"/>
</dbReference>
<evidence type="ECO:0000313" key="7">
    <source>
        <dbReference type="Proteomes" id="UP000224634"/>
    </source>
</evidence>
<gene>
    <name evidence="6" type="ORF">AJ80_06096</name>
</gene>
<dbReference type="AlphaFoldDB" id="A0A2B7XZ85"/>
<evidence type="ECO:0000256" key="1">
    <source>
        <dbReference type="ARBA" id="ARBA00022679"/>
    </source>
</evidence>
<evidence type="ECO:0000259" key="5">
    <source>
        <dbReference type="Pfam" id="PF04389"/>
    </source>
</evidence>
<protein>
    <recommendedName>
        <fullName evidence="3">Peptide hydrolase</fullName>
        <ecNumber evidence="3">3.4.-.-</ecNumber>
    </recommendedName>
</protein>
<keyword evidence="3" id="KW-0479">Metal-binding</keyword>
<keyword evidence="7" id="KW-1185">Reference proteome</keyword>
<feature type="compositionally biased region" description="Polar residues" evidence="4">
    <location>
        <begin position="92"/>
        <end position="103"/>
    </location>
</feature>
<dbReference type="STRING" id="1447883.A0A2B7XZ85"/>
<dbReference type="InterPro" id="IPR007484">
    <property type="entry name" value="Peptidase_M28"/>
</dbReference>